<dbReference type="InterPro" id="IPR055212">
    <property type="entry name" value="KH-I_PNO1_first"/>
</dbReference>
<comment type="caution">
    <text evidence="7">The sequence shown here is derived from an EMBL/GenBank/DDBJ whole genome shotgun (WGS) entry which is preliminary data.</text>
</comment>
<comment type="similarity">
    <text evidence="2">Belongs to the PNO1 family.</text>
</comment>
<dbReference type="EMBL" id="JACMRX010000004">
    <property type="protein sequence ID" value="KAF7991421.1"/>
    <property type="molecule type" value="Genomic_DNA"/>
</dbReference>
<organism evidence="7 8">
    <name type="scientific">Aphidius gifuensis</name>
    <name type="common">Parasitoid wasp</name>
    <dbReference type="NCBI Taxonomy" id="684658"/>
    <lineage>
        <taxon>Eukaryota</taxon>
        <taxon>Metazoa</taxon>
        <taxon>Ecdysozoa</taxon>
        <taxon>Arthropoda</taxon>
        <taxon>Hexapoda</taxon>
        <taxon>Insecta</taxon>
        <taxon>Pterygota</taxon>
        <taxon>Neoptera</taxon>
        <taxon>Endopterygota</taxon>
        <taxon>Hymenoptera</taxon>
        <taxon>Apocrita</taxon>
        <taxon>Ichneumonoidea</taxon>
        <taxon>Braconidae</taxon>
        <taxon>Aphidiinae</taxon>
        <taxon>Aphidius</taxon>
    </lineage>
</organism>
<dbReference type="Proteomes" id="UP000639338">
    <property type="component" value="Unassembled WGS sequence"/>
</dbReference>
<evidence type="ECO:0000313" key="7">
    <source>
        <dbReference type="EMBL" id="KAF7991421.1"/>
    </source>
</evidence>
<reference evidence="7 8" key="1">
    <citation type="submission" date="2020-08" db="EMBL/GenBank/DDBJ databases">
        <title>Aphidius gifuensis genome sequencing and assembly.</title>
        <authorList>
            <person name="Du Z."/>
        </authorList>
    </citation>
    <scope>NUCLEOTIDE SEQUENCE [LARGE SCALE GENOMIC DNA]</scope>
    <source>
        <strain evidence="7">YNYX2018</strain>
        <tissue evidence="7">Adults</tissue>
    </source>
</reference>
<keyword evidence="8" id="KW-1185">Reference proteome</keyword>
<dbReference type="AlphaFoldDB" id="A0A834XRE9"/>
<evidence type="ECO:0000259" key="6">
    <source>
        <dbReference type="SMART" id="SM00322"/>
    </source>
</evidence>
<dbReference type="CDD" id="cd22392">
    <property type="entry name" value="KH-I_PNO1_rpt2"/>
    <property type="match status" value="1"/>
</dbReference>
<feature type="compositionally biased region" description="Basic residues" evidence="5">
    <location>
        <begin position="11"/>
        <end position="25"/>
    </location>
</feature>
<dbReference type="Pfam" id="PF22891">
    <property type="entry name" value="KH_PNO1_2nd"/>
    <property type="match status" value="1"/>
</dbReference>
<dbReference type="Gene3D" id="3.30.1370.10">
    <property type="entry name" value="K Homology domain, type 1"/>
    <property type="match status" value="1"/>
</dbReference>
<feature type="domain" description="K Homology" evidence="6">
    <location>
        <begin position="129"/>
        <end position="202"/>
    </location>
</feature>
<dbReference type="OrthoDB" id="1932641at2759"/>
<dbReference type="CDD" id="cd22391">
    <property type="entry name" value="KH-I_PNO1_rpt1"/>
    <property type="match status" value="1"/>
</dbReference>
<evidence type="ECO:0000256" key="4">
    <source>
        <dbReference type="ARBA" id="ARBA00023242"/>
    </source>
</evidence>
<dbReference type="PANTHER" id="PTHR12826:SF13">
    <property type="entry name" value="RNA-BINDING PROTEIN PNO1"/>
    <property type="match status" value="1"/>
</dbReference>
<comment type="subcellular location">
    <subcellularLocation>
        <location evidence="1">Nucleus</location>
        <location evidence="1">Nucleolus</location>
    </subcellularLocation>
</comment>
<sequence length="220" mass="24517">MGGPKQSDCLKKKKVNNNKVIKKKEKQNFSKNSKAVTSASGGGGGEQRQIPVPNHRKNALEENWIKIITPIVEHLSLQIMVTPRFTLIKLRTGPETTDIANIQKAEDFIRAFLLGFDINDAIALIRLDDLFVESFQVQDVKPLKGDHLSRAIGRLAGEKGKMKHSIENQTQTRIVLADAKIHILGSFQNIQLARRVICNLILGAPISKVTGQLRNLSKRK</sequence>
<dbReference type="GO" id="GO:0003723">
    <property type="term" value="F:RNA binding"/>
    <property type="evidence" value="ECO:0007669"/>
    <property type="project" value="UniProtKB-KW"/>
</dbReference>
<dbReference type="InterPro" id="IPR055211">
    <property type="entry name" value="KH_PNO1_2nd"/>
</dbReference>
<evidence type="ECO:0000313" key="8">
    <source>
        <dbReference type="Proteomes" id="UP000639338"/>
    </source>
</evidence>
<keyword evidence="4" id="KW-0539">Nucleus</keyword>
<evidence type="ECO:0000256" key="2">
    <source>
        <dbReference type="ARBA" id="ARBA00007515"/>
    </source>
</evidence>
<name>A0A834XRE9_APHGI</name>
<gene>
    <name evidence="7" type="ORF">HCN44_002983</name>
</gene>
<keyword evidence="3" id="KW-0694">RNA-binding</keyword>
<dbReference type="SMART" id="SM00322">
    <property type="entry name" value="KH"/>
    <property type="match status" value="1"/>
</dbReference>
<proteinExistence type="inferred from homology"/>
<dbReference type="InterPro" id="IPR004087">
    <property type="entry name" value="KH_dom"/>
</dbReference>
<evidence type="ECO:0000256" key="5">
    <source>
        <dbReference type="SAM" id="MobiDB-lite"/>
    </source>
</evidence>
<evidence type="ECO:0000256" key="3">
    <source>
        <dbReference type="ARBA" id="ARBA00022884"/>
    </source>
</evidence>
<evidence type="ECO:0000256" key="1">
    <source>
        <dbReference type="ARBA" id="ARBA00004604"/>
    </source>
</evidence>
<dbReference type="FunFam" id="3.30.1370.10:FF:000009">
    <property type="entry name" value="RNA-binding protein PNO1"/>
    <property type="match status" value="1"/>
</dbReference>
<dbReference type="InterPro" id="IPR036612">
    <property type="entry name" value="KH_dom_type_1_sf"/>
</dbReference>
<dbReference type="GO" id="GO:0005730">
    <property type="term" value="C:nucleolus"/>
    <property type="evidence" value="ECO:0007669"/>
    <property type="project" value="UniProtKB-SubCell"/>
</dbReference>
<feature type="compositionally biased region" description="Polar residues" evidence="5">
    <location>
        <begin position="29"/>
        <end position="39"/>
    </location>
</feature>
<dbReference type="PANTHER" id="PTHR12826">
    <property type="entry name" value="RIBONUCLEASE Y"/>
    <property type="match status" value="1"/>
</dbReference>
<feature type="region of interest" description="Disordered" evidence="5">
    <location>
        <begin position="1"/>
        <end position="54"/>
    </location>
</feature>
<protein>
    <recommendedName>
        <fullName evidence="6">K Homology domain-containing protein</fullName>
    </recommendedName>
</protein>
<accession>A0A834XRE9</accession>
<dbReference type="SUPFAM" id="SSF54791">
    <property type="entry name" value="Eukaryotic type KH-domain (KH-domain type I)"/>
    <property type="match status" value="1"/>
</dbReference>